<gene>
    <name evidence="2" type="ORF">S01H1_05395</name>
</gene>
<dbReference type="EMBL" id="BARS01002812">
    <property type="protein sequence ID" value="GAF73184.1"/>
    <property type="molecule type" value="Genomic_DNA"/>
</dbReference>
<dbReference type="InterPro" id="IPR052701">
    <property type="entry name" value="GAG_Ulvan_Degrading_Sulfatases"/>
</dbReference>
<evidence type="ECO:0000259" key="1">
    <source>
        <dbReference type="Pfam" id="PF00884"/>
    </source>
</evidence>
<dbReference type="InterPro" id="IPR000917">
    <property type="entry name" value="Sulfatase_N"/>
</dbReference>
<dbReference type="InterPro" id="IPR017850">
    <property type="entry name" value="Alkaline_phosphatase_core_sf"/>
</dbReference>
<comment type="caution">
    <text evidence="2">The sequence shown here is derived from an EMBL/GenBank/DDBJ whole genome shotgun (WGS) entry which is preliminary data.</text>
</comment>
<sequence length="344" mass="38851">EYFNPAAGDRRKLQQVDAEEVNAVALPWIERHSGEDFFLFLHYWDPHGLYMPPDEYKRLFYDGDERDPENHSLDALKASPIWAFTKKQVDAIGPEITDIEYVIAQYDGEIRYADDQVQLLLDSLDDNGIADETAVILTSDHGESLGEHGFYFDHFEVYDTTIHVPLVVKYPQGAPNGTRVGGAVQSTTSLAPTVLNLFGLDAPGNMRGGDLIRMANGEESPPGEVYSNQGLWTAKRAVISGDWKLIRTLHKAFWDTPETELFNLAEDPMETRDLAVEEPETVDRLELRMARWLRKELGGGADPLEMMVSRGLPVYAWVEIVSRQTGLYESYEDWRTRVDRGGGP</sequence>
<feature type="non-terminal residue" evidence="2">
    <location>
        <position position="1"/>
    </location>
</feature>
<feature type="domain" description="Sulfatase N-terminal" evidence="1">
    <location>
        <begin position="15"/>
        <end position="199"/>
    </location>
</feature>
<accession>X0RWI6</accession>
<name>X0RWI6_9ZZZZ</name>
<dbReference type="Gene3D" id="3.40.720.10">
    <property type="entry name" value="Alkaline Phosphatase, subunit A"/>
    <property type="match status" value="1"/>
</dbReference>
<dbReference type="Pfam" id="PF00884">
    <property type="entry name" value="Sulfatase"/>
    <property type="match status" value="1"/>
</dbReference>
<dbReference type="SUPFAM" id="SSF53649">
    <property type="entry name" value="Alkaline phosphatase-like"/>
    <property type="match status" value="1"/>
</dbReference>
<protein>
    <recommendedName>
        <fullName evidence="1">Sulfatase N-terminal domain-containing protein</fullName>
    </recommendedName>
</protein>
<reference evidence="2" key="1">
    <citation type="journal article" date="2014" name="Front. Microbiol.">
        <title>High frequency of phylogenetically diverse reductive dehalogenase-homologous genes in deep subseafloor sedimentary metagenomes.</title>
        <authorList>
            <person name="Kawai M."/>
            <person name="Futagami T."/>
            <person name="Toyoda A."/>
            <person name="Takaki Y."/>
            <person name="Nishi S."/>
            <person name="Hori S."/>
            <person name="Arai W."/>
            <person name="Tsubouchi T."/>
            <person name="Morono Y."/>
            <person name="Uchiyama I."/>
            <person name="Ito T."/>
            <person name="Fujiyama A."/>
            <person name="Inagaki F."/>
            <person name="Takami H."/>
        </authorList>
    </citation>
    <scope>NUCLEOTIDE SEQUENCE</scope>
    <source>
        <strain evidence="2">Expedition CK06-06</strain>
    </source>
</reference>
<dbReference type="PANTHER" id="PTHR43751:SF3">
    <property type="entry name" value="SULFATASE N-TERMINAL DOMAIN-CONTAINING PROTEIN"/>
    <property type="match status" value="1"/>
</dbReference>
<proteinExistence type="predicted"/>
<dbReference type="PANTHER" id="PTHR43751">
    <property type="entry name" value="SULFATASE"/>
    <property type="match status" value="1"/>
</dbReference>
<dbReference type="AlphaFoldDB" id="X0RWI6"/>
<organism evidence="2">
    <name type="scientific">marine sediment metagenome</name>
    <dbReference type="NCBI Taxonomy" id="412755"/>
    <lineage>
        <taxon>unclassified sequences</taxon>
        <taxon>metagenomes</taxon>
        <taxon>ecological metagenomes</taxon>
    </lineage>
</organism>
<evidence type="ECO:0000313" key="2">
    <source>
        <dbReference type="EMBL" id="GAF73184.1"/>
    </source>
</evidence>